<keyword evidence="1" id="KW-0677">Repeat</keyword>
<comment type="caution">
    <text evidence="3">The sequence shown here is derived from an EMBL/GenBank/DDBJ whole genome shotgun (WGS) entry which is preliminary data.</text>
</comment>
<dbReference type="InterPro" id="IPR008930">
    <property type="entry name" value="Terpenoid_cyclase/PrenylTrfase"/>
</dbReference>
<evidence type="ECO:0000313" key="3">
    <source>
        <dbReference type="EMBL" id="RPF42557.1"/>
    </source>
</evidence>
<dbReference type="Proteomes" id="UP000282654">
    <property type="component" value="Unassembled WGS sequence"/>
</dbReference>
<sequence length="306" mass="33313">MALTAARELINRTAAYIESCRVAGGGYYFARIPPGSPHDTFYAVATLRCLSTAPRDPDGVAAFFQELFNRDALATPPAIYYAVETLALLGKLTPAWQPLGEKLRSLQEPAGGFWVPQTLWVEAASRLENTLYAVAALTRLGTPFAAAACASFVTRELTAALTKGGLPSLATIHDAVAILSLLGQPVPDRAALRAYLYDLCCQEPGFLEHWYYIVATLQRLGHRPPVPGKIVEFVMACERARGGFARSPSPCAIPTILNTFHAVAILCGLGALPNGRCSHYRWIRRVDAALHSILADRPPLRKRDER</sequence>
<evidence type="ECO:0000256" key="1">
    <source>
        <dbReference type="ARBA" id="ARBA00022737"/>
    </source>
</evidence>
<reference evidence="3 4" key="1">
    <citation type="submission" date="2018-11" db="EMBL/GenBank/DDBJ databases">
        <title>Genomic Encyclopedia of Type Strains, Phase IV (KMG-IV): sequencing the most valuable type-strain genomes for metagenomic binning, comparative biology and taxonomic classification.</title>
        <authorList>
            <person name="Goeker M."/>
        </authorList>
    </citation>
    <scope>NUCLEOTIDE SEQUENCE [LARGE SCALE GENOMIC DNA]</scope>
    <source>
        <strain evidence="3 4">DSM 102936</strain>
    </source>
</reference>
<proteinExistence type="predicted"/>
<dbReference type="CDD" id="cd00688">
    <property type="entry name" value="ISOPREN_C2_like"/>
    <property type="match status" value="1"/>
</dbReference>
<evidence type="ECO:0000313" key="4">
    <source>
        <dbReference type="Proteomes" id="UP000282654"/>
    </source>
</evidence>
<keyword evidence="4" id="KW-1185">Reference proteome</keyword>
<accession>A0A3N5AD35</accession>
<dbReference type="EMBL" id="RKRE01000003">
    <property type="protein sequence ID" value="RPF42557.1"/>
    <property type="molecule type" value="Genomic_DNA"/>
</dbReference>
<dbReference type="OrthoDB" id="9758578at2"/>
<dbReference type="SUPFAM" id="SSF48239">
    <property type="entry name" value="Terpenoid cyclases/Protein prenyltransferases"/>
    <property type="match status" value="2"/>
</dbReference>
<evidence type="ECO:0000259" key="2">
    <source>
        <dbReference type="Pfam" id="PF00432"/>
    </source>
</evidence>
<dbReference type="GO" id="GO:0003824">
    <property type="term" value="F:catalytic activity"/>
    <property type="evidence" value="ECO:0007669"/>
    <property type="project" value="InterPro"/>
</dbReference>
<dbReference type="AlphaFoldDB" id="A0A3N5AD35"/>
<protein>
    <recommendedName>
        <fullName evidence="2">Prenyltransferase alpha-alpha toroid domain-containing protein</fullName>
    </recommendedName>
</protein>
<organism evidence="3 4">
    <name type="scientific">Thermodesulfitimonas autotrophica</name>
    <dbReference type="NCBI Taxonomy" id="1894989"/>
    <lineage>
        <taxon>Bacteria</taxon>
        <taxon>Bacillati</taxon>
        <taxon>Bacillota</taxon>
        <taxon>Clostridia</taxon>
        <taxon>Thermoanaerobacterales</taxon>
        <taxon>Thermoanaerobacteraceae</taxon>
        <taxon>Thermodesulfitimonas</taxon>
    </lineage>
</organism>
<gene>
    <name evidence="3" type="ORF">EDD75_1658</name>
</gene>
<feature type="domain" description="Prenyltransferase alpha-alpha toroid" evidence="2">
    <location>
        <begin position="210"/>
        <end position="271"/>
    </location>
</feature>
<dbReference type="RefSeq" id="WP_123930841.1">
    <property type="nucleotide sequence ID" value="NZ_RKRE01000003.1"/>
</dbReference>
<dbReference type="Gene3D" id="1.50.10.20">
    <property type="match status" value="1"/>
</dbReference>
<feature type="domain" description="Prenyltransferase alpha-alpha toroid" evidence="2">
    <location>
        <begin position="77"/>
        <end position="147"/>
    </location>
</feature>
<dbReference type="InterPro" id="IPR001330">
    <property type="entry name" value="Prenyltrans"/>
</dbReference>
<dbReference type="Pfam" id="PF00432">
    <property type="entry name" value="Prenyltrans"/>
    <property type="match status" value="2"/>
</dbReference>
<name>A0A3N5AD35_9THEO</name>